<dbReference type="Gene3D" id="3.30.200.20">
    <property type="entry name" value="Phosphorylase Kinase, domain 1"/>
    <property type="match status" value="1"/>
</dbReference>
<proteinExistence type="predicted"/>
<dbReference type="Gene3D" id="1.10.510.10">
    <property type="entry name" value="Transferase(Phosphotransferase) domain 1"/>
    <property type="match status" value="1"/>
</dbReference>
<keyword evidence="8 13" id="KW-0472">Membrane</keyword>
<dbReference type="Gene3D" id="2.60.40.10">
    <property type="entry name" value="Immunoglobulins"/>
    <property type="match status" value="1"/>
</dbReference>
<dbReference type="GO" id="GO:0007169">
    <property type="term" value="P:cell surface receptor protein tyrosine kinase signaling pathway"/>
    <property type="evidence" value="ECO:0007669"/>
    <property type="project" value="TreeGrafter"/>
</dbReference>
<dbReference type="Gene3D" id="1.10.357.40">
    <property type="entry name" value="YbiA-like"/>
    <property type="match status" value="1"/>
</dbReference>
<dbReference type="InterPro" id="IPR001245">
    <property type="entry name" value="Ser-Thr/Tyr_kinase_cat_dom"/>
</dbReference>
<keyword evidence="5" id="KW-0677">Repeat</keyword>
<sequence length="947" mass="107547">MAIFSIDRTLVLLFISSPILSINELQIRALCQVHCKNSYNEKSNDCGNQCKDCQLACQKPTPLFEDCPIYCKRFQNEKKCAEGCAILQHLRMQSAYNSSISSSPIKSLKLICSNFDRNPNSGILAKFFIERGEKFELSAYILHIRQKMWSLQGDRFTVGKWYSLGIRLDQTFIIYKLSPNAEYQIKVETIQFPYFVFDQLTSNNTLWFRSPTVNLSYFRRTVDVALNPPLYAKKQREFLSNNKLQARITWVPQTNYDTDYVILLRSVSSLEHSRIESSAISLKFRTSTCLDMNERNFTVCEPGSVSGFTVKVLSEDFSVLVHWSPPKYVNTSEQQLNGYSFRWRSLAESQRCQDHGKQEYFILPNVTEFTLSRLSKECTYITEVRAISIGDHESTWSSITFNHSSLTGYTGFESGTCVCEDFNHLAVNSTISTFLVVACVVTAALVFIALVVVFVNFGRNKSELSSSKMQHSSRSTSLASFLITHRLKRNTNYEQQNNSVSFENDSISEIWTKSIRLDRLIGNGEFGCVWQASCLVDGYPPIVAVKKIKDYGDRREARKHLENEISLMKFIGVHENIVSFFGSVHKPDLALIMEFCSLGNLKTYLQCIKDQLIVYRKLEISPGADSGYGKVSNYGFGETSKIVPICNDYELVGRKKGRDGQDNQGDDGLRDSALLLKFARQIASGMEHISDLGLVHCDLAARNILVTEKSSGEKVLKISDFGMCRVCRSDNPYKSSSNSGANSSDRQNHKLPVRWMAPESFPAAGHRVNSRSDVWSYGVVLWEMATLGAQQPYDQFEIFDVEQAYRKIAHEGYRLPKPGNCSIQLYGIMEACWQLKPHVRPTFSVIRRELEDFLEKNEYVSIELNELLLYAWKSISSALQHNQVPISNSGATRISSHFYPSPIKFDGKLYNNAGQLCQAKKAEFFNDQSFLTSIMETKHPVSIKKIG</sequence>
<dbReference type="SUPFAM" id="SSF49265">
    <property type="entry name" value="Fibronectin type III"/>
    <property type="match status" value="1"/>
</dbReference>
<feature type="domain" description="Fibronectin type-III" evidence="16">
    <location>
        <begin position="301"/>
        <end position="407"/>
    </location>
</feature>
<organism evidence="17 18">
    <name type="scientific">Romanomermis culicivorax</name>
    <name type="common">Nematode worm</name>
    <dbReference type="NCBI Taxonomy" id="13658"/>
    <lineage>
        <taxon>Eukaryota</taxon>
        <taxon>Metazoa</taxon>
        <taxon>Ecdysozoa</taxon>
        <taxon>Nematoda</taxon>
        <taxon>Enoplea</taxon>
        <taxon>Dorylaimia</taxon>
        <taxon>Mermithida</taxon>
        <taxon>Mermithoidea</taxon>
        <taxon>Mermithidae</taxon>
        <taxon>Romanomermis</taxon>
    </lineage>
</organism>
<keyword evidence="12" id="KW-0067">ATP-binding</keyword>
<evidence type="ECO:0000259" key="15">
    <source>
        <dbReference type="PROSITE" id="PS50011"/>
    </source>
</evidence>
<dbReference type="PROSITE" id="PS50853">
    <property type="entry name" value="FN3"/>
    <property type="match status" value="1"/>
</dbReference>
<keyword evidence="6" id="KW-0418">Kinase</keyword>
<dbReference type="InterPro" id="IPR000719">
    <property type="entry name" value="Prot_kinase_dom"/>
</dbReference>
<dbReference type="InterPro" id="IPR037238">
    <property type="entry name" value="YbiA-like_sf"/>
</dbReference>
<evidence type="ECO:0000256" key="1">
    <source>
        <dbReference type="ARBA" id="ARBA00004167"/>
    </source>
</evidence>
<keyword evidence="9" id="KW-0675">Receptor</keyword>
<name>A0A915L244_ROMCU</name>
<dbReference type="OMA" id="HERENYT"/>
<protein>
    <recommendedName>
        <fullName evidence="2">receptor protein-tyrosine kinase</fullName>
        <ecNumber evidence="2">2.7.10.1</ecNumber>
    </recommendedName>
</protein>
<dbReference type="CDD" id="cd00063">
    <property type="entry name" value="FN3"/>
    <property type="match status" value="1"/>
</dbReference>
<feature type="binding site" evidence="12">
    <location>
        <position position="547"/>
    </location>
    <ligand>
        <name>ATP</name>
        <dbReference type="ChEBI" id="CHEBI:30616"/>
    </ligand>
</feature>
<keyword evidence="17" id="KW-1185">Reference proteome</keyword>
<evidence type="ECO:0000256" key="13">
    <source>
        <dbReference type="SAM" id="Phobius"/>
    </source>
</evidence>
<evidence type="ECO:0000256" key="7">
    <source>
        <dbReference type="ARBA" id="ARBA00022989"/>
    </source>
</evidence>
<feature type="domain" description="Protein kinase" evidence="15">
    <location>
        <begin position="515"/>
        <end position="854"/>
    </location>
</feature>
<evidence type="ECO:0000256" key="10">
    <source>
        <dbReference type="ARBA" id="ARBA00023180"/>
    </source>
</evidence>
<dbReference type="InterPro" id="IPR008266">
    <property type="entry name" value="Tyr_kinase_AS"/>
</dbReference>
<evidence type="ECO:0000256" key="11">
    <source>
        <dbReference type="ARBA" id="ARBA00051243"/>
    </source>
</evidence>
<keyword evidence="10" id="KW-0325">Glycoprotein</keyword>
<dbReference type="CDD" id="cd00192">
    <property type="entry name" value="PTKc"/>
    <property type="match status" value="1"/>
</dbReference>
<evidence type="ECO:0000256" key="8">
    <source>
        <dbReference type="ARBA" id="ARBA00023136"/>
    </source>
</evidence>
<comment type="catalytic activity">
    <reaction evidence="11">
        <text>L-tyrosyl-[protein] + ATP = O-phospho-L-tyrosyl-[protein] + ADP + H(+)</text>
        <dbReference type="Rhea" id="RHEA:10596"/>
        <dbReference type="Rhea" id="RHEA-COMP:10136"/>
        <dbReference type="Rhea" id="RHEA-COMP:20101"/>
        <dbReference type="ChEBI" id="CHEBI:15378"/>
        <dbReference type="ChEBI" id="CHEBI:30616"/>
        <dbReference type="ChEBI" id="CHEBI:46858"/>
        <dbReference type="ChEBI" id="CHEBI:61978"/>
        <dbReference type="ChEBI" id="CHEBI:456216"/>
        <dbReference type="EC" id="2.7.10.1"/>
    </reaction>
</comment>
<dbReference type="GO" id="GO:0004714">
    <property type="term" value="F:transmembrane receptor protein tyrosine kinase activity"/>
    <property type="evidence" value="ECO:0007669"/>
    <property type="project" value="UniProtKB-EC"/>
</dbReference>
<dbReference type="PROSITE" id="PS50011">
    <property type="entry name" value="PROTEIN_KINASE_DOM"/>
    <property type="match status" value="1"/>
</dbReference>
<dbReference type="AlphaFoldDB" id="A0A915L244"/>
<evidence type="ECO:0000313" key="17">
    <source>
        <dbReference type="Proteomes" id="UP000887565"/>
    </source>
</evidence>
<dbReference type="InterPro" id="IPR013783">
    <property type="entry name" value="Ig-like_fold"/>
</dbReference>
<keyword evidence="14" id="KW-0732">Signal</keyword>
<dbReference type="Pfam" id="PF07714">
    <property type="entry name" value="PK_Tyr_Ser-Thr"/>
    <property type="match status" value="1"/>
</dbReference>
<evidence type="ECO:0000256" key="4">
    <source>
        <dbReference type="ARBA" id="ARBA00022692"/>
    </source>
</evidence>
<dbReference type="GO" id="GO:0005886">
    <property type="term" value="C:plasma membrane"/>
    <property type="evidence" value="ECO:0007669"/>
    <property type="project" value="TreeGrafter"/>
</dbReference>
<dbReference type="PROSITE" id="PS00107">
    <property type="entry name" value="PROTEIN_KINASE_ATP"/>
    <property type="match status" value="1"/>
</dbReference>
<dbReference type="Proteomes" id="UP000887565">
    <property type="component" value="Unplaced"/>
</dbReference>
<evidence type="ECO:0000256" key="14">
    <source>
        <dbReference type="SAM" id="SignalP"/>
    </source>
</evidence>
<keyword evidence="12" id="KW-0547">Nucleotide-binding</keyword>
<feature type="chain" id="PRO_5037205757" description="receptor protein-tyrosine kinase" evidence="14">
    <location>
        <begin position="22"/>
        <end position="947"/>
    </location>
</feature>
<dbReference type="SMART" id="SM00060">
    <property type="entry name" value="FN3"/>
    <property type="match status" value="1"/>
</dbReference>
<dbReference type="PROSITE" id="PS00109">
    <property type="entry name" value="PROTEIN_KINASE_TYR"/>
    <property type="match status" value="1"/>
</dbReference>
<evidence type="ECO:0000313" key="18">
    <source>
        <dbReference type="WBParaSite" id="nRc.2.0.1.t43828-RA"/>
    </source>
</evidence>
<dbReference type="InterPro" id="IPR017441">
    <property type="entry name" value="Protein_kinase_ATP_BS"/>
</dbReference>
<dbReference type="SUPFAM" id="SSF143990">
    <property type="entry name" value="YbiA-like"/>
    <property type="match status" value="1"/>
</dbReference>
<dbReference type="GO" id="GO:0005524">
    <property type="term" value="F:ATP binding"/>
    <property type="evidence" value="ECO:0007669"/>
    <property type="project" value="UniProtKB-UniRule"/>
</dbReference>
<evidence type="ECO:0000256" key="12">
    <source>
        <dbReference type="PROSITE-ProRule" id="PRU10141"/>
    </source>
</evidence>
<evidence type="ECO:0000256" key="6">
    <source>
        <dbReference type="ARBA" id="ARBA00022777"/>
    </source>
</evidence>
<comment type="subcellular location">
    <subcellularLocation>
        <location evidence="1">Membrane</location>
        <topology evidence="1">Single-pass membrane protein</topology>
    </subcellularLocation>
</comment>
<keyword evidence="4 13" id="KW-0812">Transmembrane</keyword>
<dbReference type="InterPro" id="IPR050122">
    <property type="entry name" value="RTK"/>
</dbReference>
<keyword evidence="3" id="KW-0808">Transferase</keyword>
<dbReference type="EC" id="2.7.10.1" evidence="2"/>
<evidence type="ECO:0000256" key="5">
    <source>
        <dbReference type="ARBA" id="ARBA00022737"/>
    </source>
</evidence>
<dbReference type="SUPFAM" id="SSF56112">
    <property type="entry name" value="Protein kinase-like (PK-like)"/>
    <property type="match status" value="1"/>
</dbReference>
<evidence type="ECO:0000256" key="2">
    <source>
        <dbReference type="ARBA" id="ARBA00011902"/>
    </source>
</evidence>
<dbReference type="GO" id="GO:0043235">
    <property type="term" value="C:receptor complex"/>
    <property type="evidence" value="ECO:0007669"/>
    <property type="project" value="TreeGrafter"/>
</dbReference>
<evidence type="ECO:0000259" key="16">
    <source>
        <dbReference type="PROSITE" id="PS50853"/>
    </source>
</evidence>
<dbReference type="InterPro" id="IPR003961">
    <property type="entry name" value="FN3_dom"/>
</dbReference>
<accession>A0A915L244</accession>
<dbReference type="InterPro" id="IPR011009">
    <property type="entry name" value="Kinase-like_dom_sf"/>
</dbReference>
<evidence type="ECO:0000256" key="3">
    <source>
        <dbReference type="ARBA" id="ARBA00022679"/>
    </source>
</evidence>
<keyword evidence="7 13" id="KW-1133">Transmembrane helix</keyword>
<dbReference type="InterPro" id="IPR036116">
    <property type="entry name" value="FN3_sf"/>
</dbReference>
<dbReference type="PANTHER" id="PTHR24416:SF621">
    <property type="entry name" value="TYROSINE KINASE RECEPTOR CAD96CA"/>
    <property type="match status" value="1"/>
</dbReference>
<dbReference type="PANTHER" id="PTHR24416">
    <property type="entry name" value="TYROSINE-PROTEIN KINASE RECEPTOR"/>
    <property type="match status" value="1"/>
</dbReference>
<reference evidence="18" key="1">
    <citation type="submission" date="2022-11" db="UniProtKB">
        <authorList>
            <consortium name="WormBaseParasite"/>
        </authorList>
    </citation>
    <scope>IDENTIFICATION</scope>
</reference>
<feature type="signal peptide" evidence="14">
    <location>
        <begin position="1"/>
        <end position="21"/>
    </location>
</feature>
<dbReference type="WBParaSite" id="nRc.2.0.1.t43828-RA">
    <property type="protein sequence ID" value="nRc.2.0.1.t43828-RA"/>
    <property type="gene ID" value="nRc.2.0.1.g43828"/>
</dbReference>
<feature type="transmembrane region" description="Helical" evidence="13">
    <location>
        <begin position="434"/>
        <end position="458"/>
    </location>
</feature>
<evidence type="ECO:0000256" key="9">
    <source>
        <dbReference type="ARBA" id="ARBA00023170"/>
    </source>
</evidence>